<dbReference type="EMBL" id="JAUUTY010000005">
    <property type="protein sequence ID" value="KAK1626663.1"/>
    <property type="molecule type" value="Genomic_DNA"/>
</dbReference>
<dbReference type="Proteomes" id="UP001231189">
    <property type="component" value="Unassembled WGS sequence"/>
</dbReference>
<evidence type="ECO:0000259" key="2">
    <source>
        <dbReference type="Pfam" id="PF14303"/>
    </source>
</evidence>
<accession>A0AAD8RKB6</accession>
<evidence type="ECO:0000313" key="3">
    <source>
        <dbReference type="EMBL" id="KAK1626663.1"/>
    </source>
</evidence>
<feature type="region of interest" description="Disordered" evidence="1">
    <location>
        <begin position="61"/>
        <end position="126"/>
    </location>
</feature>
<evidence type="ECO:0000313" key="4">
    <source>
        <dbReference type="Proteomes" id="UP001231189"/>
    </source>
</evidence>
<comment type="caution">
    <text evidence="3">The sequence shown here is derived from an EMBL/GenBank/DDBJ whole genome shotgun (WGS) entry which is preliminary data.</text>
</comment>
<organism evidence="3 4">
    <name type="scientific">Lolium multiflorum</name>
    <name type="common">Italian ryegrass</name>
    <name type="synonym">Lolium perenne subsp. multiflorum</name>
    <dbReference type="NCBI Taxonomy" id="4521"/>
    <lineage>
        <taxon>Eukaryota</taxon>
        <taxon>Viridiplantae</taxon>
        <taxon>Streptophyta</taxon>
        <taxon>Embryophyta</taxon>
        <taxon>Tracheophyta</taxon>
        <taxon>Spermatophyta</taxon>
        <taxon>Magnoliopsida</taxon>
        <taxon>Liliopsida</taxon>
        <taxon>Poales</taxon>
        <taxon>Poaceae</taxon>
        <taxon>BOP clade</taxon>
        <taxon>Pooideae</taxon>
        <taxon>Poodae</taxon>
        <taxon>Poeae</taxon>
        <taxon>Poeae Chloroplast Group 2 (Poeae type)</taxon>
        <taxon>Loliodinae</taxon>
        <taxon>Loliinae</taxon>
        <taxon>Lolium</taxon>
    </lineage>
</organism>
<sequence>MDPADNQPPPGKFPTLAPSIPLRLRTAACDILAMDSAPPYLIPAVAFARVLFVSLQPNSRISGAASGTKPSTPLIPPKGKVRASKRSAMGSQLPTKKVAKKPAPRCPTRSPAPSAPKQLSPASSTGAAFSTHNLLDQVTTSVNDEIFMAHMNVGSYVSHSHFDEEIEEEEEECVVDEHGEGMIEPPRGGRTANYAMEEDRLLCQTWLQIGMDPVVGTDQSRDTYWLARQADDPWYIAYQDESTQWCSQRMDLEEKVANLGDELARKNLMIFELKSIVEEEKKNSELIRKEKLRVETDLAVFDQVMTIAQNLFKDEGKRNKKGMKIIGKPFVLHHCYEELGNGEKWKNYDEMDVHAKGTNATAEAATIIDDDASSYDNKKRSSTPHSVANTRRPLLGKKKAKEMRGRKVGDDDLAKAMDAMVTARQQENKDSKVSEARRVALEGEDMAAAEDRKLAFEEKKVANAKHQCLVEEERKLFCIDTSNMDERKKEYINLARDEVLAKKRMMANYLKNQSEGTNAPMSGYGGMVAMKAMEAWEHHWLHLVAWEAMDALEAWEHHKKAMEAWDLEG</sequence>
<dbReference type="PANTHER" id="PTHR45125">
    <property type="entry name" value="F21J9.4-RELATED"/>
    <property type="match status" value="1"/>
</dbReference>
<dbReference type="Pfam" id="PF14303">
    <property type="entry name" value="NAM-associated"/>
    <property type="match status" value="1"/>
</dbReference>
<evidence type="ECO:0000256" key="1">
    <source>
        <dbReference type="SAM" id="MobiDB-lite"/>
    </source>
</evidence>
<name>A0AAD8RKB6_LOLMU</name>
<gene>
    <name evidence="3" type="ORF">QYE76_000978</name>
</gene>
<dbReference type="PANTHER" id="PTHR45125:SF3">
    <property type="entry name" value="NO-APICAL-MERISTEM-ASSOCIATED CARBOXY-TERMINAL DOMAIN PROTEIN"/>
    <property type="match status" value="1"/>
</dbReference>
<keyword evidence="4" id="KW-1185">Reference proteome</keyword>
<dbReference type="AlphaFoldDB" id="A0AAD8RKB6"/>
<feature type="region of interest" description="Disordered" evidence="1">
    <location>
        <begin position="372"/>
        <end position="407"/>
    </location>
</feature>
<dbReference type="InterPro" id="IPR029466">
    <property type="entry name" value="NAM-associated_C"/>
</dbReference>
<proteinExistence type="predicted"/>
<protein>
    <recommendedName>
        <fullName evidence="2">No apical meristem-associated C-terminal domain-containing protein</fullName>
    </recommendedName>
</protein>
<feature type="domain" description="No apical meristem-associated C-terminal" evidence="2">
    <location>
        <begin position="328"/>
        <end position="498"/>
    </location>
</feature>
<reference evidence="3" key="1">
    <citation type="submission" date="2023-07" db="EMBL/GenBank/DDBJ databases">
        <title>A chromosome-level genome assembly of Lolium multiflorum.</title>
        <authorList>
            <person name="Chen Y."/>
            <person name="Copetti D."/>
            <person name="Kolliker R."/>
            <person name="Studer B."/>
        </authorList>
    </citation>
    <scope>NUCLEOTIDE SEQUENCE</scope>
    <source>
        <strain evidence="3">02402/16</strain>
        <tissue evidence="3">Leaf</tissue>
    </source>
</reference>